<sequence>MSDAVCVRRRVEGAVGFVTLNRPEAMNTFNRALALELDEALEAMERSSDVRVVVVEGAGKHFSTGIDLKEFLAQERREMRPFLALMDRHNYRLASMTKPVIASIQGYALANGAGLALACDFIVASDDAVLGTTAVNVGLICLEPGYQLARWIGPKRALHYVLSGDFLPVAEAERMGIVCRAVPREELAAATLELARRLAAKSPLSLAAGKRGMHRIEALMLERAIDVAGEQFTALAVTEDAREGVEAFLARRPPSWKGC</sequence>
<dbReference type="SUPFAM" id="SSF52096">
    <property type="entry name" value="ClpP/crotonase"/>
    <property type="match status" value="1"/>
</dbReference>
<evidence type="ECO:0000313" key="1">
    <source>
        <dbReference type="EMBL" id="QTX33195.1"/>
    </source>
</evidence>
<dbReference type="Proteomes" id="UP000671879">
    <property type="component" value="Chromosome"/>
</dbReference>
<dbReference type="Pfam" id="PF00378">
    <property type="entry name" value="ECH_1"/>
    <property type="match status" value="1"/>
</dbReference>
<organism evidence="1 2">
    <name type="scientific">Aminithiophilus ramosus</name>
    <dbReference type="NCBI Taxonomy" id="3029084"/>
    <lineage>
        <taxon>Bacteria</taxon>
        <taxon>Thermotogati</taxon>
        <taxon>Synergistota</taxon>
        <taxon>Synergistia</taxon>
        <taxon>Synergistales</taxon>
        <taxon>Aminithiophilaceae</taxon>
        <taxon>Aminithiophilus</taxon>
    </lineage>
</organism>
<dbReference type="RefSeq" id="WP_274374472.1">
    <property type="nucleotide sequence ID" value="NZ_CP072943.1"/>
</dbReference>
<dbReference type="PANTHER" id="PTHR11941:SF54">
    <property type="entry name" value="ENOYL-COA HYDRATASE, MITOCHONDRIAL"/>
    <property type="match status" value="1"/>
</dbReference>
<gene>
    <name evidence="1" type="ORF">KAR29_04675</name>
</gene>
<dbReference type="GO" id="GO:0003824">
    <property type="term" value="F:catalytic activity"/>
    <property type="evidence" value="ECO:0007669"/>
    <property type="project" value="UniProtKB-ARBA"/>
</dbReference>
<name>A0A9Q7A9Z7_9BACT</name>
<proteinExistence type="predicted"/>
<evidence type="ECO:0000313" key="2">
    <source>
        <dbReference type="Proteomes" id="UP000671879"/>
    </source>
</evidence>
<accession>A0A9Q7A9Z7</accession>
<dbReference type="CDD" id="cd06558">
    <property type="entry name" value="crotonase-like"/>
    <property type="match status" value="1"/>
</dbReference>
<dbReference type="AlphaFoldDB" id="A0A9Q7A9Z7"/>
<keyword evidence="2" id="KW-1185">Reference proteome</keyword>
<reference evidence="2" key="1">
    <citation type="submission" date="2021-04" db="EMBL/GenBank/DDBJ databases">
        <title>A novel Synergistetes isolate from a pyrite-forming mixed culture.</title>
        <authorList>
            <person name="Bunk B."/>
            <person name="Sproer C."/>
            <person name="Spring S."/>
            <person name="Pester M."/>
        </authorList>
    </citation>
    <scope>NUCLEOTIDE SEQUENCE [LARGE SCALE GENOMIC DNA]</scope>
    <source>
        <strain evidence="2">J.5.4.2-T.3.5.2</strain>
    </source>
</reference>
<dbReference type="InterPro" id="IPR029045">
    <property type="entry name" value="ClpP/crotonase-like_dom_sf"/>
</dbReference>
<dbReference type="GO" id="GO:0006635">
    <property type="term" value="P:fatty acid beta-oxidation"/>
    <property type="evidence" value="ECO:0007669"/>
    <property type="project" value="TreeGrafter"/>
</dbReference>
<dbReference type="EMBL" id="CP072943">
    <property type="protein sequence ID" value="QTX33195.1"/>
    <property type="molecule type" value="Genomic_DNA"/>
</dbReference>
<dbReference type="InterPro" id="IPR001753">
    <property type="entry name" value="Enoyl-CoA_hydra/iso"/>
</dbReference>
<dbReference type="KEGG" id="aram:KAR29_04675"/>
<dbReference type="Gene3D" id="3.90.226.10">
    <property type="entry name" value="2-enoyl-CoA Hydratase, Chain A, domain 1"/>
    <property type="match status" value="1"/>
</dbReference>
<protein>
    <submittedName>
        <fullName evidence="1">Enoyl-CoA hydratase/isomerase family protein</fullName>
    </submittedName>
</protein>
<dbReference type="PANTHER" id="PTHR11941">
    <property type="entry name" value="ENOYL-COA HYDRATASE-RELATED"/>
    <property type="match status" value="1"/>
</dbReference>